<keyword evidence="1" id="KW-0812">Transmembrane</keyword>
<reference evidence="3" key="1">
    <citation type="submission" date="2023-06" db="EMBL/GenBank/DDBJ databases">
        <title>Survivors Of The Sea: Transcriptome response of Skeletonema marinoi to long-term dormancy.</title>
        <authorList>
            <person name="Pinder M.I.M."/>
            <person name="Kourtchenko O."/>
            <person name="Robertson E.K."/>
            <person name="Larsson T."/>
            <person name="Maumus F."/>
            <person name="Osuna-Cruz C.M."/>
            <person name="Vancaester E."/>
            <person name="Stenow R."/>
            <person name="Vandepoele K."/>
            <person name="Ploug H."/>
            <person name="Bruchert V."/>
            <person name="Godhe A."/>
            <person name="Topel M."/>
        </authorList>
    </citation>
    <scope>NUCLEOTIDE SEQUENCE</scope>
    <source>
        <strain evidence="3">R05AC</strain>
    </source>
</reference>
<feature type="transmembrane region" description="Helical" evidence="1">
    <location>
        <begin position="113"/>
        <end position="135"/>
    </location>
</feature>
<proteinExistence type="predicted"/>
<evidence type="ECO:0000313" key="4">
    <source>
        <dbReference type="Proteomes" id="UP001224775"/>
    </source>
</evidence>
<evidence type="ECO:0000256" key="2">
    <source>
        <dbReference type="SAM" id="SignalP"/>
    </source>
</evidence>
<feature type="signal peptide" evidence="2">
    <location>
        <begin position="1"/>
        <end position="24"/>
    </location>
</feature>
<keyword evidence="1" id="KW-1133">Transmembrane helix</keyword>
<comment type="caution">
    <text evidence="3">The sequence shown here is derived from an EMBL/GenBank/DDBJ whole genome shotgun (WGS) entry which is preliminary data.</text>
</comment>
<feature type="transmembrane region" description="Helical" evidence="1">
    <location>
        <begin position="271"/>
        <end position="294"/>
    </location>
</feature>
<feature type="transmembrane region" description="Helical" evidence="1">
    <location>
        <begin position="329"/>
        <end position="351"/>
    </location>
</feature>
<feature type="transmembrane region" description="Helical" evidence="1">
    <location>
        <begin position="401"/>
        <end position="421"/>
    </location>
</feature>
<feature type="transmembrane region" description="Helical" evidence="1">
    <location>
        <begin position="180"/>
        <end position="198"/>
    </location>
</feature>
<keyword evidence="4" id="KW-1185">Reference proteome</keyword>
<evidence type="ECO:0000256" key="1">
    <source>
        <dbReference type="SAM" id="Phobius"/>
    </source>
</evidence>
<evidence type="ECO:0000313" key="3">
    <source>
        <dbReference type="EMBL" id="KAK1734821.1"/>
    </source>
</evidence>
<sequence>MKMMSRLMIAALLLLYASVADVDGAKTTPHATFGTDAPATGLRGNINAKDINTRYYSTNIDIDNNTQDVHFALPHPTSLHSLKKESAYDATHRSLRPDSDNIIILSQPLSFQIIMSLILGIIAAGQIALLMAFYINQSKRVLEFAQPLYVCMFIASGLITTCACYLYLYITNVGCIIREPLIFMSLSLMGAIIAARAWRISTLMSNPLMNTGRGGDNETNGPARVERIRKFVMMAISALSGCDYSAFNLPTTRGHSGGRPMRVQINCMQMLRAILLLCIPQIMLQVVVMGVPALRYTKTLSSPSSISYSETFTASFSQYQCQSSTSASWAVYIFSVLLVILPFHCAYLLNIRPQVEMEKLPQIIDERLKLKFTFIAIARFIVTNAPIVGLTYYYVCPAIRSYTAIVIVVGMPLSVNYYVAYVKLSALKSKKIPQVGGSSAFSSFTNDGDGNVTGRGSAAYAVKMAEMYSKIGRTEETLELIDETLDVWKGEEKSGVLALGDQRRQRETVGAGFTKQDLEKLGPEELEMILQLLIIKGDALMKLHGFQAFPLSAGLNIDAMRIFENCPASKKMKDISIMFPIYNRVSIQLKGGVINQDDSCNLERDLYSRFYHESQVQSFHLVRSLGALAEWYGRIGQVDKAFKYFNTMTSIYMPGEHAPLICENYSVNRCAVTYAVSALWYLQKGQPMQALQRCDQVIKEILPSYDTKDIVGLYHIFWPIIRVLKWNGEVEKAREFYAKWAPDGIENHFAIGVIHKPMCLLLKICDGNPDGDYETEDMASDIDMILEFDAPDMTDLNLITDGYVLHCNVSSVEFGYMLI</sequence>
<organism evidence="3 4">
    <name type="scientific">Skeletonema marinoi</name>
    <dbReference type="NCBI Taxonomy" id="267567"/>
    <lineage>
        <taxon>Eukaryota</taxon>
        <taxon>Sar</taxon>
        <taxon>Stramenopiles</taxon>
        <taxon>Ochrophyta</taxon>
        <taxon>Bacillariophyta</taxon>
        <taxon>Coscinodiscophyceae</taxon>
        <taxon>Thalassiosirophycidae</taxon>
        <taxon>Thalassiosirales</taxon>
        <taxon>Skeletonemataceae</taxon>
        <taxon>Skeletonema</taxon>
        <taxon>Skeletonema marinoi-dohrnii complex</taxon>
    </lineage>
</organism>
<keyword evidence="2" id="KW-0732">Signal</keyword>
<dbReference type="InterPro" id="IPR011990">
    <property type="entry name" value="TPR-like_helical_dom_sf"/>
</dbReference>
<name>A0AAD8XWX9_9STRA</name>
<protein>
    <submittedName>
        <fullName evidence="3">Uncharacterized protein</fullName>
    </submittedName>
</protein>
<feature type="transmembrane region" description="Helical" evidence="1">
    <location>
        <begin position="147"/>
        <end position="168"/>
    </location>
</feature>
<keyword evidence="1" id="KW-0472">Membrane</keyword>
<dbReference type="AlphaFoldDB" id="A0AAD8XWX9"/>
<dbReference type="Proteomes" id="UP001224775">
    <property type="component" value="Unassembled WGS sequence"/>
</dbReference>
<feature type="chain" id="PRO_5042264057" evidence="2">
    <location>
        <begin position="25"/>
        <end position="819"/>
    </location>
</feature>
<dbReference type="EMBL" id="JATAAI010000037">
    <property type="protein sequence ID" value="KAK1734821.1"/>
    <property type="molecule type" value="Genomic_DNA"/>
</dbReference>
<gene>
    <name evidence="3" type="ORF">QTG54_014694</name>
</gene>
<accession>A0AAD8XWX9</accession>
<feature type="transmembrane region" description="Helical" evidence="1">
    <location>
        <begin position="372"/>
        <end position="395"/>
    </location>
</feature>
<dbReference type="SUPFAM" id="SSF48452">
    <property type="entry name" value="TPR-like"/>
    <property type="match status" value="1"/>
</dbReference>